<feature type="transmembrane region" description="Helical" evidence="4">
    <location>
        <begin position="168"/>
        <end position="189"/>
    </location>
</feature>
<feature type="transmembrane region" description="Helical" evidence="4">
    <location>
        <begin position="88"/>
        <end position="107"/>
    </location>
</feature>
<keyword evidence="3" id="KW-0902">Two-component regulatory system</keyword>
<keyword evidence="6" id="KW-0547">Nucleotide-binding</keyword>
<dbReference type="RefSeq" id="WP_345377446.1">
    <property type="nucleotide sequence ID" value="NZ_BAABLM010000012.1"/>
</dbReference>
<feature type="transmembrane region" description="Helical" evidence="4">
    <location>
        <begin position="119"/>
        <end position="147"/>
    </location>
</feature>
<keyword evidence="6" id="KW-0067">ATP-binding</keyword>
<evidence type="ECO:0000256" key="2">
    <source>
        <dbReference type="ARBA" id="ARBA00022777"/>
    </source>
</evidence>
<dbReference type="Pfam" id="PF02518">
    <property type="entry name" value="HATPase_c"/>
    <property type="match status" value="1"/>
</dbReference>
<reference evidence="7" key="1">
    <citation type="journal article" date="2019" name="Int. J. Syst. Evol. Microbiol.">
        <title>The Global Catalogue of Microorganisms (GCM) 10K type strain sequencing project: providing services to taxonomists for standard genome sequencing and annotation.</title>
        <authorList>
            <consortium name="The Broad Institute Genomics Platform"/>
            <consortium name="The Broad Institute Genome Sequencing Center for Infectious Disease"/>
            <person name="Wu L."/>
            <person name="Ma J."/>
        </authorList>
    </citation>
    <scope>NUCLEOTIDE SEQUENCE [LARGE SCALE GENOMIC DNA]</scope>
    <source>
        <strain evidence="7">JCM 18956</strain>
    </source>
</reference>
<keyword evidence="4" id="KW-0812">Transmembrane</keyword>
<keyword evidence="7" id="KW-1185">Reference proteome</keyword>
<feature type="transmembrane region" description="Helical" evidence="4">
    <location>
        <begin position="29"/>
        <end position="47"/>
    </location>
</feature>
<accession>A0ABP8WCP6</accession>
<keyword evidence="4" id="KW-0472">Membrane</keyword>
<keyword evidence="4" id="KW-1133">Transmembrane helix</keyword>
<dbReference type="PANTHER" id="PTHR24421:SF61">
    <property type="entry name" value="OXYGEN SENSOR HISTIDINE KINASE NREB"/>
    <property type="match status" value="1"/>
</dbReference>
<protein>
    <submittedName>
        <fullName evidence="6">ATP-binding protein</fullName>
    </submittedName>
</protein>
<dbReference type="Gene3D" id="3.30.565.10">
    <property type="entry name" value="Histidine kinase-like ATPase, C-terminal domain"/>
    <property type="match status" value="1"/>
</dbReference>
<dbReference type="InterPro" id="IPR003594">
    <property type="entry name" value="HATPase_dom"/>
</dbReference>
<name>A0ABP8WCP6_9MICO</name>
<dbReference type="PANTHER" id="PTHR24421">
    <property type="entry name" value="NITRATE/NITRITE SENSOR PROTEIN NARX-RELATED"/>
    <property type="match status" value="1"/>
</dbReference>
<evidence type="ECO:0000256" key="4">
    <source>
        <dbReference type="SAM" id="Phobius"/>
    </source>
</evidence>
<dbReference type="SUPFAM" id="SSF55874">
    <property type="entry name" value="ATPase domain of HSP90 chaperone/DNA topoisomerase II/histidine kinase"/>
    <property type="match status" value="1"/>
</dbReference>
<gene>
    <name evidence="6" type="ORF">GCM10025780_37220</name>
</gene>
<evidence type="ECO:0000256" key="3">
    <source>
        <dbReference type="ARBA" id="ARBA00023012"/>
    </source>
</evidence>
<proteinExistence type="predicted"/>
<dbReference type="GO" id="GO:0005524">
    <property type="term" value="F:ATP binding"/>
    <property type="evidence" value="ECO:0007669"/>
    <property type="project" value="UniProtKB-KW"/>
</dbReference>
<feature type="domain" description="Histidine kinase/HSP90-like ATPase" evidence="5">
    <location>
        <begin position="313"/>
        <end position="404"/>
    </location>
</feature>
<evidence type="ECO:0000313" key="7">
    <source>
        <dbReference type="Proteomes" id="UP001501295"/>
    </source>
</evidence>
<keyword evidence="1" id="KW-0808">Transferase</keyword>
<sequence>MAADGAPSAPSFRPRPTRNPISGPLLDKIFARALSALGIVFGLQALPFALNQAPDMQPAWAWVIGIALFGGILTVAVASLTMRGIETAAALVAVAFLVALITWPLAVRDPTVVQPQLPWLWYLVTLGTSAAAVAFSLWVATGYLFLAPIVYGLIRLTPSGGAVDPGRAALDASYSIILGGAVLILITLLRQASEAVDTAQNMAVARYSGAIREHATELERVQVDAIVHDSVLTTFISASRAYGKDEQALAATMARNAMSHLTAAATATPFDDASTSLSAMRDRIAGIIENLGATVQVRAKGLDHHEIPANAAEALYSAAVQAIVNSVQHAGGDDVERWVSVDWAEQGVTVEVGDTGSGFNPDAVASERLGVRVSITERLANAGGEARIHTKTGSGTVISLVWPRAVPRERAVPAQFSEETP</sequence>
<evidence type="ECO:0000259" key="5">
    <source>
        <dbReference type="Pfam" id="PF02518"/>
    </source>
</evidence>
<dbReference type="InterPro" id="IPR036890">
    <property type="entry name" value="HATPase_C_sf"/>
</dbReference>
<evidence type="ECO:0000256" key="1">
    <source>
        <dbReference type="ARBA" id="ARBA00022679"/>
    </source>
</evidence>
<comment type="caution">
    <text evidence="6">The sequence shown here is derived from an EMBL/GenBank/DDBJ whole genome shotgun (WGS) entry which is preliminary data.</text>
</comment>
<dbReference type="EMBL" id="BAABLM010000012">
    <property type="protein sequence ID" value="GAA4686911.1"/>
    <property type="molecule type" value="Genomic_DNA"/>
</dbReference>
<organism evidence="6 7">
    <name type="scientific">Frondihabitans cladoniiphilus</name>
    <dbReference type="NCBI Taxonomy" id="715785"/>
    <lineage>
        <taxon>Bacteria</taxon>
        <taxon>Bacillati</taxon>
        <taxon>Actinomycetota</taxon>
        <taxon>Actinomycetes</taxon>
        <taxon>Micrococcales</taxon>
        <taxon>Microbacteriaceae</taxon>
        <taxon>Frondihabitans</taxon>
    </lineage>
</organism>
<keyword evidence="2" id="KW-0418">Kinase</keyword>
<feature type="transmembrane region" description="Helical" evidence="4">
    <location>
        <begin position="59"/>
        <end position="81"/>
    </location>
</feature>
<dbReference type="Proteomes" id="UP001501295">
    <property type="component" value="Unassembled WGS sequence"/>
</dbReference>
<dbReference type="InterPro" id="IPR050482">
    <property type="entry name" value="Sensor_HK_TwoCompSys"/>
</dbReference>
<evidence type="ECO:0000313" key="6">
    <source>
        <dbReference type="EMBL" id="GAA4686911.1"/>
    </source>
</evidence>